<dbReference type="EMBL" id="FOGB01000004">
    <property type="protein sequence ID" value="SEQ49543.1"/>
    <property type="molecule type" value="Genomic_DNA"/>
</dbReference>
<evidence type="ECO:0000313" key="1">
    <source>
        <dbReference type="EMBL" id="SEQ49543.1"/>
    </source>
</evidence>
<reference evidence="2" key="1">
    <citation type="submission" date="2016-10" db="EMBL/GenBank/DDBJ databases">
        <authorList>
            <person name="Varghese N."/>
            <person name="Submissions S."/>
        </authorList>
    </citation>
    <scope>NUCLEOTIDE SEQUENCE [LARGE SCALE GENOMIC DNA]</scope>
    <source>
        <strain evidence="2">DSM 18887</strain>
    </source>
</reference>
<proteinExistence type="predicted"/>
<evidence type="ECO:0000313" key="2">
    <source>
        <dbReference type="Proteomes" id="UP000198749"/>
    </source>
</evidence>
<name>A0A1H9GHQ1_9GAMM</name>
<gene>
    <name evidence="1" type="ORF">SAMN03080615_01683</name>
</gene>
<organism evidence="1 2">
    <name type="scientific">Amphritea atlantica</name>
    <dbReference type="NCBI Taxonomy" id="355243"/>
    <lineage>
        <taxon>Bacteria</taxon>
        <taxon>Pseudomonadati</taxon>
        <taxon>Pseudomonadota</taxon>
        <taxon>Gammaproteobacteria</taxon>
        <taxon>Oceanospirillales</taxon>
        <taxon>Oceanospirillaceae</taxon>
        <taxon>Amphritea</taxon>
    </lineage>
</organism>
<dbReference type="STRING" id="355243.SAMN03080615_01683"/>
<dbReference type="Proteomes" id="UP000198749">
    <property type="component" value="Unassembled WGS sequence"/>
</dbReference>
<dbReference type="AlphaFoldDB" id="A0A1H9GHQ1"/>
<protein>
    <submittedName>
        <fullName evidence="1">Uncharacterized protein</fullName>
    </submittedName>
</protein>
<keyword evidence="2" id="KW-1185">Reference proteome</keyword>
<accession>A0A1H9GHQ1</accession>
<sequence length="171" mass="19110">MSSTFLMIWYLAPAVNPKIRFIYKITSSADQPLNPDTQNLYRLASPYRYKHPALIGVNYANRWCVISGGEIVVQSGHAWDGCTPKFDIAGLGVVGVPDGRLYQGLPITYYPSLVHDVFCQFKHEIRISKAAVVQIFNDMLKERQFGARVLYVTAVDWLGPQQFAGDKAAPA</sequence>